<protein>
    <submittedName>
        <fullName evidence="6">TonB-dependent receptor</fullName>
    </submittedName>
</protein>
<dbReference type="NCBIfam" id="TIGR01782">
    <property type="entry name" value="TonB-Xanth-Caul"/>
    <property type="match status" value="1"/>
</dbReference>
<dbReference type="InterPro" id="IPR010104">
    <property type="entry name" value="TonB_rcpt_bac"/>
</dbReference>
<keyword evidence="6" id="KW-0675">Receptor</keyword>
<keyword evidence="2" id="KW-0472">Membrane</keyword>
<dbReference type="Gene3D" id="2.170.130.10">
    <property type="entry name" value="TonB-dependent receptor, plug domain"/>
    <property type="match status" value="1"/>
</dbReference>
<feature type="domain" description="TonB-dependent receptor plug" evidence="4">
    <location>
        <begin position="134"/>
        <end position="245"/>
    </location>
</feature>
<organism evidence="6 7">
    <name type="scientific">Microbulbifer celer</name>
    <dbReference type="NCBI Taxonomy" id="435905"/>
    <lineage>
        <taxon>Bacteria</taxon>
        <taxon>Pseudomonadati</taxon>
        <taxon>Pseudomonadota</taxon>
        <taxon>Gammaproteobacteria</taxon>
        <taxon>Cellvibrionales</taxon>
        <taxon>Microbulbiferaceae</taxon>
        <taxon>Microbulbifer</taxon>
    </lineage>
</organism>
<dbReference type="SUPFAM" id="SSF56935">
    <property type="entry name" value="Porins"/>
    <property type="match status" value="1"/>
</dbReference>
<dbReference type="Pfam" id="PF07715">
    <property type="entry name" value="Plug"/>
    <property type="match status" value="1"/>
</dbReference>
<evidence type="ECO:0000259" key="5">
    <source>
        <dbReference type="Pfam" id="PF14905"/>
    </source>
</evidence>
<dbReference type="Proteomes" id="UP001597264">
    <property type="component" value="Unassembled WGS sequence"/>
</dbReference>
<comment type="subcellular location">
    <subcellularLocation>
        <location evidence="1">Cell outer membrane</location>
    </subcellularLocation>
</comment>
<evidence type="ECO:0000313" key="6">
    <source>
        <dbReference type="EMBL" id="MFD1217378.1"/>
    </source>
</evidence>
<gene>
    <name evidence="6" type="ORF">ACFQ2X_12265</name>
</gene>
<comment type="caution">
    <text evidence="6">The sequence shown here is derived from an EMBL/GenBank/DDBJ whole genome shotgun (WGS) entry which is preliminary data.</text>
</comment>
<evidence type="ECO:0000256" key="1">
    <source>
        <dbReference type="ARBA" id="ARBA00004442"/>
    </source>
</evidence>
<dbReference type="InterPro" id="IPR041700">
    <property type="entry name" value="OMP_b-brl_3"/>
</dbReference>
<keyword evidence="7" id="KW-1185">Reference proteome</keyword>
<dbReference type="EMBL" id="JBHTLR010000014">
    <property type="protein sequence ID" value="MFD1217378.1"/>
    <property type="molecule type" value="Genomic_DNA"/>
</dbReference>
<dbReference type="RefSeq" id="WP_230437413.1">
    <property type="nucleotide sequence ID" value="NZ_CP087715.1"/>
</dbReference>
<proteinExistence type="predicted"/>
<evidence type="ECO:0000256" key="2">
    <source>
        <dbReference type="ARBA" id="ARBA00023136"/>
    </source>
</evidence>
<accession>A0ABW3U9B2</accession>
<keyword evidence="3" id="KW-0998">Cell outer membrane</keyword>
<dbReference type="PANTHER" id="PTHR40980">
    <property type="entry name" value="PLUG DOMAIN-CONTAINING PROTEIN"/>
    <property type="match status" value="1"/>
</dbReference>
<name>A0ABW3U9B2_9GAMM</name>
<dbReference type="PANTHER" id="PTHR40980:SF3">
    <property type="entry name" value="TONB-DEPENDENT RECEPTOR-LIKE BETA-BARREL DOMAIN-CONTAINING PROTEIN"/>
    <property type="match status" value="1"/>
</dbReference>
<feature type="domain" description="Outer membrane protein beta-barrel" evidence="5">
    <location>
        <begin position="624"/>
        <end position="949"/>
    </location>
</feature>
<evidence type="ECO:0000256" key="3">
    <source>
        <dbReference type="ARBA" id="ARBA00023237"/>
    </source>
</evidence>
<sequence>MASQPSEIGLEDLGACASDGSEGGAGIPLSDIVRLLSDRFDTAIVTLAGGYCLSLTPTDLSRSLQQVSLLPALNEVLPADSLRARQTPSGVIIFLHKGAEEEAGPDGQQQVIMELVVEGRRNQLSAKPLARYQSQGIVETLVPADFSAFADRNPAETLNRLPGVAITREGSEGRQVSIRGMSADATRIQLNGMEILATGTSIDARGALNRSRSFDFNVFAVDGLQRASLYKTMSADQAEGGIAGTIDLQTPRPLDMAGQREFSLQAGYNTNVAHSAPGGRGLWAESWADGSQAILVSLMYGEHRTQEVGFSTVRWNTGGWDLEKVNPDIPEDWVSRLNSEGDNALFRSRYNRYDILSRESERSSMLAAWQFEPNDGLSLSLTGITAKHRLDITERHLDSAGLGAGDVSGIVINDLAVDGNDILYGDFSHVDIHSELNIEKNHTEFQQLTALLEYRLQPHWQIRGAFGYSHSAFGSPVHDKVWFEANDQDFSYDYRNNDRVALNRYGFDVNDPDQWQVYRVAARGERVDNRFRQAKIDNVFDLASGETTDRVSAGFSYRQYSHSGETLRSHFYDLRGASVGGLFTHTDFAGLGVNGTPARWLTPSLAALERLSVGERSPAVDPGSLFEVYETTWAGYLEWAREWNWRASRLRFDTGLRYSATALHSKGLLASDTLTALRESRSGYGNWLPSLNLSSTLGENGLVRFSTAKNITRPAAADLRASIQIDTSEGTITQGNPGLKPLAATSVDLSFERYASDFESMAALGFFYKKIEDYIVRQSNHFSSENLSEILPGDVFFEQQLKPDDDILAGDYAVTRPVNGDSVYLHGLELSLVQGMNLFPGLLESSSLAFNYTYSNADADYWDEGRKISKPLAGLSKSSGNLVFGGARGRWKFQLSANYRDRYLVEAPSADGNDESGVNASLYGDLAIHYQMDGNLALKVSALNFTNEPLDQYVDTSNRVYSYSKSGRDYFLEVVWKN</sequence>
<dbReference type="Pfam" id="PF14905">
    <property type="entry name" value="OMP_b-brl_3"/>
    <property type="match status" value="1"/>
</dbReference>
<reference evidence="7" key="1">
    <citation type="journal article" date="2019" name="Int. J. Syst. Evol. Microbiol.">
        <title>The Global Catalogue of Microorganisms (GCM) 10K type strain sequencing project: providing services to taxonomists for standard genome sequencing and annotation.</title>
        <authorList>
            <consortium name="The Broad Institute Genomics Platform"/>
            <consortium name="The Broad Institute Genome Sequencing Center for Infectious Disease"/>
            <person name="Wu L."/>
            <person name="Ma J."/>
        </authorList>
    </citation>
    <scope>NUCLEOTIDE SEQUENCE [LARGE SCALE GENOMIC DNA]</scope>
    <source>
        <strain evidence="7">CCUG 54356</strain>
    </source>
</reference>
<dbReference type="InterPro" id="IPR012910">
    <property type="entry name" value="Plug_dom"/>
</dbReference>
<dbReference type="Gene3D" id="2.40.170.20">
    <property type="entry name" value="TonB-dependent receptor, beta-barrel domain"/>
    <property type="match status" value="1"/>
</dbReference>
<dbReference type="InterPro" id="IPR036942">
    <property type="entry name" value="Beta-barrel_TonB_sf"/>
</dbReference>
<evidence type="ECO:0000313" key="7">
    <source>
        <dbReference type="Proteomes" id="UP001597264"/>
    </source>
</evidence>
<dbReference type="InterPro" id="IPR037066">
    <property type="entry name" value="Plug_dom_sf"/>
</dbReference>
<evidence type="ECO:0000259" key="4">
    <source>
        <dbReference type="Pfam" id="PF07715"/>
    </source>
</evidence>